<protein>
    <submittedName>
        <fullName evidence="3">Doublecortin domain-containing protein 1-like</fullName>
    </submittedName>
</protein>
<reference evidence="3" key="1">
    <citation type="submission" date="2025-08" db="UniProtKB">
        <authorList>
            <consortium name="RefSeq"/>
        </authorList>
    </citation>
    <scope>IDENTIFICATION</scope>
    <source>
        <tissue evidence="3">Blood</tissue>
    </source>
</reference>
<dbReference type="GO" id="GO:0008017">
    <property type="term" value="F:microtubule binding"/>
    <property type="evidence" value="ECO:0007669"/>
    <property type="project" value="InterPro"/>
</dbReference>
<dbReference type="PANTHER" id="PTHR46302">
    <property type="entry name" value="DOUBLECORTIN DOMAIN-CONTAINING PROTEIN 1"/>
    <property type="match status" value="1"/>
</dbReference>
<sequence length="199" mass="22426">MDPQRGRRGGVYSGEAILSGLVYSDPFDQNVFENGKNTGEISVCISKKDLGSDSPIQTDDMMERFRLKIHQRLQGSSINPPGLNFSSMRLFDENGQEIKNPLLLKNEQKIWVSYGRAYRSPLNLALGLTFDRVSAFARGDIVVAYKTFLDPNAVLLPGCGNWEVCEGFPINFNCTSQRIPGQFEKVDLENHFLQNKVRF</sequence>
<dbReference type="InterPro" id="IPR043188">
    <property type="entry name" value="DCDC1"/>
</dbReference>
<gene>
    <name evidence="3" type="primary">LOC116555218</name>
</gene>
<keyword evidence="2" id="KW-1185">Reference proteome</keyword>
<evidence type="ECO:0000313" key="2">
    <source>
        <dbReference type="Proteomes" id="UP000504640"/>
    </source>
</evidence>
<name>A0A6J3IAQ5_SAPAP</name>
<dbReference type="GO" id="GO:0030496">
    <property type="term" value="C:midbody"/>
    <property type="evidence" value="ECO:0007669"/>
    <property type="project" value="TreeGrafter"/>
</dbReference>
<dbReference type="InterPro" id="IPR057424">
    <property type="entry name" value="Ubiquitin_DCDC1"/>
</dbReference>
<dbReference type="Proteomes" id="UP000504640">
    <property type="component" value="Unplaced"/>
</dbReference>
<dbReference type="GeneID" id="116555218"/>
<evidence type="ECO:0000259" key="1">
    <source>
        <dbReference type="Pfam" id="PF25510"/>
    </source>
</evidence>
<proteinExistence type="predicted"/>
<dbReference type="AlphaFoldDB" id="A0A6J3IAQ5"/>
<dbReference type="PANTHER" id="PTHR46302:SF3">
    <property type="entry name" value="DOUBLECORTIN DOMAIN-CONTAINING PROTEIN 1"/>
    <property type="match status" value="1"/>
</dbReference>
<feature type="domain" description="Doublecortin" evidence="1">
    <location>
        <begin position="30"/>
        <end position="120"/>
    </location>
</feature>
<evidence type="ECO:0000313" key="3">
    <source>
        <dbReference type="RefSeq" id="XP_032139611.1"/>
    </source>
</evidence>
<dbReference type="Pfam" id="PF25510">
    <property type="entry name" value="Ubiquitin_DCDC1"/>
    <property type="match status" value="1"/>
</dbReference>
<dbReference type="GO" id="GO:1902412">
    <property type="term" value="P:regulation of mitotic cytokinesis"/>
    <property type="evidence" value="ECO:0007669"/>
    <property type="project" value="InterPro"/>
</dbReference>
<organism evidence="2 3">
    <name type="scientific">Sapajus apella</name>
    <name type="common">Brown-capped capuchin</name>
    <name type="synonym">Cebus apella</name>
    <dbReference type="NCBI Taxonomy" id="9515"/>
    <lineage>
        <taxon>Eukaryota</taxon>
        <taxon>Metazoa</taxon>
        <taxon>Chordata</taxon>
        <taxon>Craniata</taxon>
        <taxon>Vertebrata</taxon>
        <taxon>Euteleostomi</taxon>
        <taxon>Mammalia</taxon>
        <taxon>Eutheria</taxon>
        <taxon>Euarchontoglires</taxon>
        <taxon>Primates</taxon>
        <taxon>Haplorrhini</taxon>
        <taxon>Platyrrhini</taxon>
        <taxon>Cebidae</taxon>
        <taxon>Cebinae</taxon>
        <taxon>Sapajus</taxon>
    </lineage>
</organism>
<accession>A0A6J3IAQ5</accession>
<dbReference type="RefSeq" id="XP_032139611.1">
    <property type="nucleotide sequence ID" value="XM_032283720.1"/>
</dbReference>